<feature type="transmembrane region" description="Helical" evidence="10">
    <location>
        <begin position="20"/>
        <end position="48"/>
    </location>
</feature>
<evidence type="ECO:0000256" key="3">
    <source>
        <dbReference type="ARBA" id="ARBA00010072"/>
    </source>
</evidence>
<dbReference type="InterPro" id="IPR035906">
    <property type="entry name" value="MetI-like_sf"/>
</dbReference>
<dbReference type="SUPFAM" id="SSF161098">
    <property type="entry name" value="MetI-like"/>
    <property type="match status" value="1"/>
</dbReference>
<evidence type="ECO:0000256" key="4">
    <source>
        <dbReference type="ARBA" id="ARBA00022448"/>
    </source>
</evidence>
<evidence type="ECO:0000256" key="8">
    <source>
        <dbReference type="ARBA" id="ARBA00022989"/>
    </source>
</evidence>
<evidence type="ECO:0000259" key="11">
    <source>
        <dbReference type="PROSITE" id="PS50928"/>
    </source>
</evidence>
<evidence type="ECO:0000313" key="13">
    <source>
        <dbReference type="Proteomes" id="UP001164020"/>
    </source>
</evidence>
<dbReference type="RefSeq" id="WP_268880275.1">
    <property type="nucleotide sequence ID" value="NZ_CP114029.1"/>
</dbReference>
<feature type="transmembrane region" description="Helical" evidence="10">
    <location>
        <begin position="87"/>
        <end position="106"/>
    </location>
</feature>
<feature type="transmembrane region" description="Helical" evidence="10">
    <location>
        <begin position="187"/>
        <end position="208"/>
    </location>
</feature>
<dbReference type="InterPro" id="IPR010065">
    <property type="entry name" value="AA_ABC_transptr_permease_3TM"/>
</dbReference>
<evidence type="ECO:0000256" key="2">
    <source>
        <dbReference type="ARBA" id="ARBA00004429"/>
    </source>
</evidence>
<comment type="subcellular location">
    <subcellularLocation>
        <location evidence="2">Cell inner membrane</location>
        <topology evidence="2">Multi-pass membrane protein</topology>
    </subcellularLocation>
    <subcellularLocation>
        <location evidence="10">Cell membrane</location>
        <topology evidence="10">Multi-pass membrane protein</topology>
    </subcellularLocation>
</comment>
<feature type="transmembrane region" description="Helical" evidence="10">
    <location>
        <begin position="127"/>
        <end position="144"/>
    </location>
</feature>
<dbReference type="EMBL" id="CP114029">
    <property type="protein sequence ID" value="WAP67803.1"/>
    <property type="molecule type" value="Genomic_DNA"/>
</dbReference>
<comment type="function">
    <text evidence="1">Part of the binding-protein-dependent transport system for glutamine; probably responsible for the translocation of the substrate across the membrane.</text>
</comment>
<evidence type="ECO:0000256" key="5">
    <source>
        <dbReference type="ARBA" id="ARBA00022475"/>
    </source>
</evidence>
<dbReference type="InterPro" id="IPR043429">
    <property type="entry name" value="ArtM/GltK/GlnP/TcyL/YhdX-like"/>
</dbReference>
<dbReference type="Proteomes" id="UP001164020">
    <property type="component" value="Chromosome"/>
</dbReference>
<dbReference type="PANTHER" id="PTHR30614">
    <property type="entry name" value="MEMBRANE COMPONENT OF AMINO ACID ABC TRANSPORTER"/>
    <property type="match status" value="1"/>
</dbReference>
<keyword evidence="13" id="KW-1185">Reference proteome</keyword>
<dbReference type="InterPro" id="IPR000515">
    <property type="entry name" value="MetI-like"/>
</dbReference>
<dbReference type="PROSITE" id="PS50928">
    <property type="entry name" value="ABC_TM1"/>
    <property type="match status" value="1"/>
</dbReference>
<dbReference type="Gene3D" id="1.10.3720.10">
    <property type="entry name" value="MetI-like"/>
    <property type="match status" value="1"/>
</dbReference>
<keyword evidence="4 10" id="KW-0813">Transport</keyword>
<keyword evidence="7" id="KW-0029">Amino-acid transport</keyword>
<sequence>MELFLANFANWDSLVTVWPLLMQGLVVTVQVVLVCLPLAALCGLSVGVGYSLAGPNMRRAIVVMIDLLRSFPALVLLVLIYYSLPAFGIRLSAFSAVVLALVLNNTGYFGEIFRAGIMSIDKGQSEAAHALGFGFFRAMIWIILPQAAQRVTAPLASNALELIKATSIASIVAMPELLRSARVAQELTYNPTPLTAVAVIFFVLLWPFSRWVSVLERRAIIARG</sequence>
<evidence type="ECO:0000256" key="9">
    <source>
        <dbReference type="ARBA" id="ARBA00023136"/>
    </source>
</evidence>
<evidence type="ECO:0000256" key="10">
    <source>
        <dbReference type="RuleBase" id="RU363032"/>
    </source>
</evidence>
<evidence type="ECO:0000256" key="6">
    <source>
        <dbReference type="ARBA" id="ARBA00022692"/>
    </source>
</evidence>
<accession>A0ABY7BVW1</accession>
<comment type="similarity">
    <text evidence="3">Belongs to the binding-protein-dependent transport system permease family. HisMQ subfamily.</text>
</comment>
<evidence type="ECO:0000313" key="12">
    <source>
        <dbReference type="EMBL" id="WAP67803.1"/>
    </source>
</evidence>
<gene>
    <name evidence="12" type="ORF">OH818_20395</name>
</gene>
<name>A0ABY7BVW1_9HYPH</name>
<organism evidence="12 13">
    <name type="scientific">Jiella pelagia</name>
    <dbReference type="NCBI Taxonomy" id="2986949"/>
    <lineage>
        <taxon>Bacteria</taxon>
        <taxon>Pseudomonadati</taxon>
        <taxon>Pseudomonadota</taxon>
        <taxon>Alphaproteobacteria</taxon>
        <taxon>Hyphomicrobiales</taxon>
        <taxon>Aurantimonadaceae</taxon>
        <taxon>Jiella</taxon>
    </lineage>
</organism>
<dbReference type="NCBIfam" id="TIGR01726">
    <property type="entry name" value="HEQRo_perm_3TM"/>
    <property type="match status" value="1"/>
</dbReference>
<proteinExistence type="inferred from homology"/>
<keyword evidence="6 10" id="KW-0812">Transmembrane</keyword>
<protein>
    <submittedName>
        <fullName evidence="12">Amino acid ABC transporter permease</fullName>
    </submittedName>
</protein>
<dbReference type="CDD" id="cd06261">
    <property type="entry name" value="TM_PBP2"/>
    <property type="match status" value="1"/>
</dbReference>
<evidence type="ECO:0000256" key="1">
    <source>
        <dbReference type="ARBA" id="ARBA00003159"/>
    </source>
</evidence>
<feature type="domain" description="ABC transmembrane type-1" evidence="11">
    <location>
        <begin position="25"/>
        <end position="212"/>
    </location>
</feature>
<feature type="transmembrane region" description="Helical" evidence="10">
    <location>
        <begin position="60"/>
        <end position="81"/>
    </location>
</feature>
<reference evidence="12" key="1">
    <citation type="submission" date="2022-12" db="EMBL/GenBank/DDBJ databases">
        <title>Jiella pelagia sp. nov., isolated from phosphonate enriched culture of Northwest Pacific surface seawater.</title>
        <authorList>
            <person name="Shin D.Y."/>
            <person name="Hwang C.Y."/>
        </authorList>
    </citation>
    <scope>NUCLEOTIDE SEQUENCE</scope>
    <source>
        <strain evidence="12">HL-NP1</strain>
    </source>
</reference>
<evidence type="ECO:0000256" key="7">
    <source>
        <dbReference type="ARBA" id="ARBA00022970"/>
    </source>
</evidence>
<keyword evidence="9 10" id="KW-0472">Membrane</keyword>
<dbReference type="PANTHER" id="PTHR30614:SF20">
    <property type="entry name" value="GLUTAMINE TRANSPORT SYSTEM PERMEASE PROTEIN GLNP"/>
    <property type="match status" value="1"/>
</dbReference>
<dbReference type="Pfam" id="PF00528">
    <property type="entry name" value="BPD_transp_1"/>
    <property type="match status" value="1"/>
</dbReference>
<keyword evidence="8 10" id="KW-1133">Transmembrane helix</keyword>
<keyword evidence="5" id="KW-1003">Cell membrane</keyword>